<feature type="transmembrane region" description="Helical" evidence="8">
    <location>
        <begin position="182"/>
        <end position="205"/>
    </location>
</feature>
<comment type="subcellular location">
    <subcellularLocation>
        <location evidence="1">Membrane</location>
        <topology evidence="1">Multi-pass membrane protein</topology>
    </subcellularLocation>
</comment>
<evidence type="ECO:0000259" key="9">
    <source>
        <dbReference type="PROSITE" id="PS50262"/>
    </source>
</evidence>
<evidence type="ECO:0000256" key="6">
    <source>
        <dbReference type="ARBA" id="ARBA00023170"/>
    </source>
</evidence>
<feature type="transmembrane region" description="Helical" evidence="8">
    <location>
        <begin position="141"/>
        <end position="162"/>
    </location>
</feature>
<dbReference type="AlphaFoldDB" id="A0A815EFA2"/>
<evidence type="ECO:0000313" key="10">
    <source>
        <dbReference type="EMBL" id="CAF1313968.1"/>
    </source>
</evidence>
<accession>A0A815EFA2</accession>
<keyword evidence="2 8" id="KW-0812">Transmembrane</keyword>
<evidence type="ECO:0000256" key="4">
    <source>
        <dbReference type="ARBA" id="ARBA00023040"/>
    </source>
</evidence>
<dbReference type="PANTHER" id="PTHR24243:SF230">
    <property type="entry name" value="G-PROTEIN COUPLED RECEPTORS FAMILY 1 PROFILE DOMAIN-CONTAINING PROTEIN"/>
    <property type="match status" value="1"/>
</dbReference>
<feature type="domain" description="G-protein coupled receptors family 1 profile" evidence="9">
    <location>
        <begin position="35"/>
        <end position="310"/>
    </location>
</feature>
<feature type="transmembrane region" description="Helical" evidence="8">
    <location>
        <begin position="296"/>
        <end position="315"/>
    </location>
</feature>
<dbReference type="PANTHER" id="PTHR24243">
    <property type="entry name" value="G-PROTEIN COUPLED RECEPTOR"/>
    <property type="match status" value="1"/>
</dbReference>
<dbReference type="InterPro" id="IPR017452">
    <property type="entry name" value="GPCR_Rhodpsn_7TM"/>
</dbReference>
<protein>
    <recommendedName>
        <fullName evidence="9">G-protein coupled receptors family 1 profile domain-containing protein</fullName>
    </recommendedName>
</protein>
<keyword evidence="6" id="KW-0675">Receptor</keyword>
<dbReference type="InterPro" id="IPR000276">
    <property type="entry name" value="GPCR_Rhodpsn"/>
</dbReference>
<evidence type="ECO:0000313" key="11">
    <source>
        <dbReference type="Proteomes" id="UP000663860"/>
    </source>
</evidence>
<dbReference type="Gene3D" id="1.20.1070.10">
    <property type="entry name" value="Rhodopsin 7-helix transmembrane proteins"/>
    <property type="match status" value="1"/>
</dbReference>
<name>A0A815EFA2_9BILA</name>
<evidence type="ECO:0000256" key="8">
    <source>
        <dbReference type="SAM" id="Phobius"/>
    </source>
</evidence>
<keyword evidence="4" id="KW-0297">G-protein coupled receptor</keyword>
<evidence type="ECO:0000256" key="1">
    <source>
        <dbReference type="ARBA" id="ARBA00004141"/>
    </source>
</evidence>
<feature type="transmembrane region" description="Helical" evidence="8">
    <location>
        <begin position="97"/>
        <end position="120"/>
    </location>
</feature>
<comment type="caution">
    <text evidence="10">The sequence shown here is derived from an EMBL/GenBank/DDBJ whole genome shotgun (WGS) entry which is preliminary data.</text>
</comment>
<dbReference type="GO" id="GO:0005886">
    <property type="term" value="C:plasma membrane"/>
    <property type="evidence" value="ECO:0007669"/>
    <property type="project" value="TreeGrafter"/>
</dbReference>
<organism evidence="10 11">
    <name type="scientific">Adineta steineri</name>
    <dbReference type="NCBI Taxonomy" id="433720"/>
    <lineage>
        <taxon>Eukaryota</taxon>
        <taxon>Metazoa</taxon>
        <taxon>Spiralia</taxon>
        <taxon>Gnathifera</taxon>
        <taxon>Rotifera</taxon>
        <taxon>Eurotatoria</taxon>
        <taxon>Bdelloidea</taxon>
        <taxon>Adinetida</taxon>
        <taxon>Adinetidae</taxon>
        <taxon>Adineta</taxon>
    </lineage>
</organism>
<sequence>MTITDNAVLIEVLSKTSVTINLYASVIIFVFGVVGNTLNIFVLTQRTLRSVPCIFLFLISSIANLISILIGLTPRIAATWELDITATYDIPCKLRAFITFSSRAVALWLNTLATIDRYMISSSNHHCRQLSSLKNAQKGSLAIAIISIILYTPMLYCYKANLNYTPLKCYGNSRSCRILTDTTYACYSVLCPLALMTIFGAMTILNIRKSRDYSESLTPTVAKYLSRESTILLNRQKQRWKRLNCYLCRMLALQTILFILLTVPQTIHKIYFTVASNKYSSSLEYDFDRFLYKFELLLPFIESALPFYIYILTGGKIFRKALKKLFLCSK</sequence>
<proteinExistence type="predicted"/>
<dbReference type="GO" id="GO:0004930">
    <property type="term" value="F:G protein-coupled receptor activity"/>
    <property type="evidence" value="ECO:0007669"/>
    <property type="project" value="UniProtKB-KW"/>
</dbReference>
<keyword evidence="7" id="KW-0807">Transducer</keyword>
<dbReference type="EMBL" id="CAJNOE010000702">
    <property type="protein sequence ID" value="CAF1313968.1"/>
    <property type="molecule type" value="Genomic_DNA"/>
</dbReference>
<keyword evidence="5 8" id="KW-0472">Membrane</keyword>
<dbReference type="SUPFAM" id="SSF81321">
    <property type="entry name" value="Family A G protein-coupled receptor-like"/>
    <property type="match status" value="1"/>
</dbReference>
<evidence type="ECO:0000256" key="2">
    <source>
        <dbReference type="ARBA" id="ARBA00022692"/>
    </source>
</evidence>
<reference evidence="10" key="1">
    <citation type="submission" date="2021-02" db="EMBL/GenBank/DDBJ databases">
        <authorList>
            <person name="Nowell W R."/>
        </authorList>
    </citation>
    <scope>NUCLEOTIDE SEQUENCE</scope>
</reference>
<dbReference type="Pfam" id="PF00001">
    <property type="entry name" value="7tm_1"/>
    <property type="match status" value="1"/>
</dbReference>
<keyword evidence="3 8" id="KW-1133">Transmembrane helix</keyword>
<dbReference type="Proteomes" id="UP000663860">
    <property type="component" value="Unassembled WGS sequence"/>
</dbReference>
<feature type="transmembrane region" description="Helical" evidence="8">
    <location>
        <begin position="20"/>
        <end position="42"/>
    </location>
</feature>
<evidence type="ECO:0000256" key="7">
    <source>
        <dbReference type="ARBA" id="ARBA00023224"/>
    </source>
</evidence>
<feature type="transmembrane region" description="Helical" evidence="8">
    <location>
        <begin position="243"/>
        <end position="263"/>
    </location>
</feature>
<dbReference type="PROSITE" id="PS50262">
    <property type="entry name" value="G_PROTEIN_RECEP_F1_2"/>
    <property type="match status" value="1"/>
</dbReference>
<feature type="transmembrane region" description="Helical" evidence="8">
    <location>
        <begin position="54"/>
        <end position="77"/>
    </location>
</feature>
<evidence type="ECO:0000256" key="5">
    <source>
        <dbReference type="ARBA" id="ARBA00023136"/>
    </source>
</evidence>
<evidence type="ECO:0000256" key="3">
    <source>
        <dbReference type="ARBA" id="ARBA00022989"/>
    </source>
</evidence>
<gene>
    <name evidence="10" type="ORF">IZO911_LOCUS34767</name>
</gene>